<feature type="domain" description="Ferritin-like diiron" evidence="4">
    <location>
        <begin position="1"/>
        <end position="128"/>
    </location>
</feature>
<protein>
    <submittedName>
        <fullName evidence="5">Rubrerythrin</fullName>
    </submittedName>
</protein>
<dbReference type="InterPro" id="IPR048574">
    <property type="entry name" value="RUBY_RBDX"/>
</dbReference>
<dbReference type="GO" id="GO:0016491">
    <property type="term" value="F:oxidoreductase activity"/>
    <property type="evidence" value="ECO:0007669"/>
    <property type="project" value="InterPro"/>
</dbReference>
<dbReference type="Proteomes" id="UP000006055">
    <property type="component" value="Chromosome"/>
</dbReference>
<dbReference type="PROSITE" id="PS50905">
    <property type="entry name" value="FERRITIN_LIKE"/>
    <property type="match status" value="1"/>
</dbReference>
<proteinExistence type="predicted"/>
<dbReference type="OrthoDB" id="9799749at2"/>
<dbReference type="PROSITE" id="PS50903">
    <property type="entry name" value="RUBREDOXIN_LIKE"/>
    <property type="match status" value="1"/>
</dbReference>
<accession>I4C6V3</accession>
<evidence type="ECO:0000313" key="6">
    <source>
        <dbReference type="Proteomes" id="UP000006055"/>
    </source>
</evidence>
<dbReference type="SUPFAM" id="SSF47240">
    <property type="entry name" value="Ferritin-like"/>
    <property type="match status" value="1"/>
</dbReference>
<dbReference type="Gene3D" id="1.20.1260.10">
    <property type="match status" value="1"/>
</dbReference>
<keyword evidence="2" id="KW-0249">Electron transport</keyword>
<dbReference type="CDD" id="cd01041">
    <property type="entry name" value="Rubrerythrin"/>
    <property type="match status" value="1"/>
</dbReference>
<dbReference type="InterPro" id="IPR003251">
    <property type="entry name" value="Rr_diiron-bd_dom"/>
</dbReference>
<dbReference type="PANTHER" id="PTHR33746:SF4">
    <property type="entry name" value="RUBRERYTHRIN"/>
    <property type="match status" value="1"/>
</dbReference>
<dbReference type="InterPro" id="IPR012347">
    <property type="entry name" value="Ferritin-like"/>
</dbReference>
<dbReference type="AlphaFoldDB" id="I4C6V3"/>
<dbReference type="InterPro" id="IPR052753">
    <property type="entry name" value="Rbr2/Nigerythrin"/>
</dbReference>
<keyword evidence="1" id="KW-0813">Transport</keyword>
<dbReference type="InterPro" id="IPR009040">
    <property type="entry name" value="Ferritin-like_diiron"/>
</dbReference>
<dbReference type="SUPFAM" id="SSF57802">
    <property type="entry name" value="Rubredoxin-like"/>
    <property type="match status" value="1"/>
</dbReference>
<reference evidence="6" key="1">
    <citation type="submission" date="2012-06" db="EMBL/GenBank/DDBJ databases">
        <title>Complete sequence of chromosome of Desulfomonile tiedjei DSM 6799.</title>
        <authorList>
            <person name="Lucas S."/>
            <person name="Copeland A."/>
            <person name="Lapidus A."/>
            <person name="Glavina del Rio T."/>
            <person name="Dalin E."/>
            <person name="Tice H."/>
            <person name="Bruce D."/>
            <person name="Goodwin L."/>
            <person name="Pitluck S."/>
            <person name="Peters L."/>
            <person name="Ovchinnikova G."/>
            <person name="Zeytun A."/>
            <person name="Lu M."/>
            <person name="Kyrpides N."/>
            <person name="Mavromatis K."/>
            <person name="Ivanova N."/>
            <person name="Brettin T."/>
            <person name="Detter J.C."/>
            <person name="Han C."/>
            <person name="Larimer F."/>
            <person name="Land M."/>
            <person name="Hauser L."/>
            <person name="Markowitz V."/>
            <person name="Cheng J.-F."/>
            <person name="Hugenholtz P."/>
            <person name="Woyke T."/>
            <person name="Wu D."/>
            <person name="Spring S."/>
            <person name="Schroeder M."/>
            <person name="Brambilla E."/>
            <person name="Klenk H.-P."/>
            <person name="Eisen J.A."/>
        </authorList>
    </citation>
    <scope>NUCLEOTIDE SEQUENCE [LARGE SCALE GENOMIC DNA]</scope>
    <source>
        <strain evidence="6">ATCC 49306 / DSM 6799 / DCB-1</strain>
    </source>
</reference>
<dbReference type="Pfam" id="PF02915">
    <property type="entry name" value="Rubrerythrin"/>
    <property type="match status" value="1"/>
</dbReference>
<dbReference type="RefSeq" id="WP_014810435.1">
    <property type="nucleotide sequence ID" value="NC_018025.1"/>
</dbReference>
<dbReference type="eggNOG" id="COG1592">
    <property type="taxonomic scope" value="Bacteria"/>
</dbReference>
<evidence type="ECO:0000259" key="3">
    <source>
        <dbReference type="PROSITE" id="PS50903"/>
    </source>
</evidence>
<evidence type="ECO:0000256" key="1">
    <source>
        <dbReference type="ARBA" id="ARBA00022448"/>
    </source>
</evidence>
<evidence type="ECO:0000313" key="5">
    <source>
        <dbReference type="EMBL" id="AFM25294.1"/>
    </source>
</evidence>
<keyword evidence="6" id="KW-1185">Reference proteome</keyword>
<feature type="domain" description="Rubredoxin-like" evidence="3">
    <location>
        <begin position="133"/>
        <end position="166"/>
    </location>
</feature>
<sequence>MNDTKQNVKDAFLGESQASCKYLAFARQAEQEGQKGVANLFRAAAAAETVHARNHLSVLQEIKSTIENLKAAYDGEHYEFTQMYPKFLAQSKQQKFGKASGSFHWANEVEKVHGTLYQEAIQLLESGQNVPEVYYYVCDRCGYTSKEIAPEKCPVCGAKRDLFFRVG</sequence>
<evidence type="ECO:0000259" key="4">
    <source>
        <dbReference type="PROSITE" id="PS50905"/>
    </source>
</evidence>
<name>I4C6V3_DESTA</name>
<dbReference type="HOGENOM" id="CLU_095256_1_0_7"/>
<evidence type="ECO:0000256" key="2">
    <source>
        <dbReference type="ARBA" id="ARBA00022982"/>
    </source>
</evidence>
<gene>
    <name evidence="5" type="ordered locus">Desti_2614</name>
</gene>
<dbReference type="STRING" id="706587.Desti_2614"/>
<dbReference type="InterPro" id="IPR009078">
    <property type="entry name" value="Ferritin-like_SF"/>
</dbReference>
<dbReference type="EMBL" id="CP003360">
    <property type="protein sequence ID" value="AFM25294.1"/>
    <property type="molecule type" value="Genomic_DNA"/>
</dbReference>
<dbReference type="Pfam" id="PF21349">
    <property type="entry name" value="RUBY_RBDX"/>
    <property type="match status" value="1"/>
</dbReference>
<dbReference type="KEGG" id="dti:Desti_2614"/>
<organism evidence="5 6">
    <name type="scientific">Desulfomonile tiedjei (strain ATCC 49306 / DSM 6799 / DCB-1)</name>
    <dbReference type="NCBI Taxonomy" id="706587"/>
    <lineage>
        <taxon>Bacteria</taxon>
        <taxon>Pseudomonadati</taxon>
        <taxon>Thermodesulfobacteriota</taxon>
        <taxon>Desulfomonilia</taxon>
        <taxon>Desulfomonilales</taxon>
        <taxon>Desulfomonilaceae</taxon>
        <taxon>Desulfomonile</taxon>
    </lineage>
</organism>
<dbReference type="PANTHER" id="PTHR33746">
    <property type="entry name" value="RUBRERYTHRIN"/>
    <property type="match status" value="1"/>
</dbReference>
<dbReference type="InterPro" id="IPR024934">
    <property type="entry name" value="Rubredoxin-like_dom"/>
</dbReference>
<dbReference type="PATRIC" id="fig|706587.4.peg.2989"/>
<dbReference type="GO" id="GO:0005506">
    <property type="term" value="F:iron ion binding"/>
    <property type="evidence" value="ECO:0007669"/>
    <property type="project" value="InterPro"/>
</dbReference>
<dbReference type="Gene3D" id="2.20.28.10">
    <property type="match status" value="1"/>
</dbReference>